<evidence type="ECO:0000259" key="6">
    <source>
        <dbReference type="PROSITE" id="PS50048"/>
    </source>
</evidence>
<feature type="domain" description="Zn(2)-C6 fungal-type" evidence="6">
    <location>
        <begin position="22"/>
        <end position="68"/>
    </location>
</feature>
<dbReference type="InterPro" id="IPR001138">
    <property type="entry name" value="Zn2Cys6_DnaBD"/>
</dbReference>
<dbReference type="VEuPathDB" id="FungiDB:ATEG_08438"/>
<keyword evidence="3" id="KW-0804">Transcription</keyword>
<accession>Q0CCZ6</accession>
<dbReference type="CDD" id="cd00067">
    <property type="entry name" value="GAL4"/>
    <property type="match status" value="1"/>
</dbReference>
<dbReference type="OMA" id="TCTMNWA"/>
<dbReference type="STRING" id="341663.Q0CCZ6"/>
<dbReference type="EMBL" id="CH476605">
    <property type="protein sequence ID" value="EAU31611.1"/>
    <property type="molecule type" value="Genomic_DNA"/>
</dbReference>
<dbReference type="OrthoDB" id="5958943at2759"/>
<keyword evidence="1" id="KW-0805">Transcription regulation</keyword>
<reference evidence="8" key="1">
    <citation type="submission" date="2005-09" db="EMBL/GenBank/DDBJ databases">
        <title>Annotation of the Aspergillus terreus NIH2624 genome.</title>
        <authorList>
            <person name="Birren B.W."/>
            <person name="Lander E.S."/>
            <person name="Galagan J.E."/>
            <person name="Nusbaum C."/>
            <person name="Devon K."/>
            <person name="Henn M."/>
            <person name="Ma L.-J."/>
            <person name="Jaffe D.B."/>
            <person name="Butler J."/>
            <person name="Alvarez P."/>
            <person name="Gnerre S."/>
            <person name="Grabherr M."/>
            <person name="Kleber M."/>
            <person name="Mauceli E.W."/>
            <person name="Brockman W."/>
            <person name="Rounsley S."/>
            <person name="Young S.K."/>
            <person name="LaButti K."/>
            <person name="Pushparaj V."/>
            <person name="DeCaprio D."/>
            <person name="Crawford M."/>
            <person name="Koehrsen M."/>
            <person name="Engels R."/>
            <person name="Montgomery P."/>
            <person name="Pearson M."/>
            <person name="Howarth C."/>
            <person name="Larson L."/>
            <person name="Luoma S."/>
            <person name="White J."/>
            <person name="Alvarado L."/>
            <person name="Kodira C.D."/>
            <person name="Zeng Q."/>
            <person name="Oleary S."/>
            <person name="Yandava C."/>
            <person name="Denning D.W."/>
            <person name="Nierman W.C."/>
            <person name="Milne T."/>
            <person name="Madden K."/>
        </authorList>
    </citation>
    <scope>NUCLEOTIDE SEQUENCE [LARGE SCALE GENOMIC DNA]</scope>
    <source>
        <strain evidence="8">NIH 2624 / FGSC A1156</strain>
    </source>
</reference>
<evidence type="ECO:0000256" key="1">
    <source>
        <dbReference type="ARBA" id="ARBA00023015"/>
    </source>
</evidence>
<organism evidence="7 8">
    <name type="scientific">Aspergillus terreus (strain NIH 2624 / FGSC A1156)</name>
    <dbReference type="NCBI Taxonomy" id="341663"/>
    <lineage>
        <taxon>Eukaryota</taxon>
        <taxon>Fungi</taxon>
        <taxon>Dikarya</taxon>
        <taxon>Ascomycota</taxon>
        <taxon>Pezizomycotina</taxon>
        <taxon>Eurotiomycetes</taxon>
        <taxon>Eurotiomycetidae</taxon>
        <taxon>Eurotiales</taxon>
        <taxon>Aspergillaceae</taxon>
        <taxon>Aspergillus</taxon>
        <taxon>Aspergillus subgen. Circumdati</taxon>
    </lineage>
</organism>
<evidence type="ECO:0000256" key="5">
    <source>
        <dbReference type="SAM" id="MobiDB-lite"/>
    </source>
</evidence>
<keyword evidence="4" id="KW-0539">Nucleus</keyword>
<dbReference type="Proteomes" id="UP000007963">
    <property type="component" value="Unassembled WGS sequence"/>
</dbReference>
<evidence type="ECO:0000313" key="8">
    <source>
        <dbReference type="Proteomes" id="UP000007963"/>
    </source>
</evidence>
<proteinExistence type="predicted"/>
<dbReference type="GO" id="GO:0008270">
    <property type="term" value="F:zinc ion binding"/>
    <property type="evidence" value="ECO:0007669"/>
    <property type="project" value="InterPro"/>
</dbReference>
<dbReference type="HOGENOM" id="CLU_006237_1_0_1"/>
<dbReference type="RefSeq" id="XP_001217059.1">
    <property type="nucleotide sequence ID" value="XM_001217059.1"/>
</dbReference>
<dbReference type="PROSITE" id="PS50048">
    <property type="entry name" value="ZN2_CY6_FUNGAL_2"/>
    <property type="match status" value="1"/>
</dbReference>
<dbReference type="InterPro" id="IPR036864">
    <property type="entry name" value="Zn2-C6_fun-type_DNA-bd_sf"/>
</dbReference>
<dbReference type="SMART" id="SM00066">
    <property type="entry name" value="GAL4"/>
    <property type="match status" value="1"/>
</dbReference>
<name>Q0CCZ6_ASPTN</name>
<dbReference type="Gene3D" id="4.10.240.10">
    <property type="entry name" value="Zn(2)-C6 fungal-type DNA-binding domain"/>
    <property type="match status" value="1"/>
</dbReference>
<dbReference type="eggNOG" id="ENOG502SHX1">
    <property type="taxonomic scope" value="Eukaryota"/>
</dbReference>
<feature type="region of interest" description="Disordered" evidence="5">
    <location>
        <begin position="1"/>
        <end position="21"/>
    </location>
</feature>
<sequence length="867" mass="98042">MSVQKRAPARTQGSRIRRQNHSCDQCRRSKRACDAQWPSQTRRASFDNVDSRRSPCSYCAKTNKRCTMEWAQSKVQSVLNSLSQQPNSECLSGEPLVPPFEADESYLEAGSGTWDDLLRSNPAHEMMAWEPARLDLPGSLTTCDRVLHNPMLSDSEAAQEAQTEVPATFTSAHSLSDFLPSELSDASDISTQQLSDLEFDPMCHQIWPASRASQTSQAYSNLQSTSSKSPWQLEESAQLFSNKQCSRWSVTQYSLSPFSIDQQLISTTNHQLTSANLLQIYHDVLEHNLSCWLTEMTCPYLPRSRSPAKVVPEWGSSWSNRIYQRTIKLDRVAQSCQLLRLTRSEDRAASKALHLAIMAFATQWAQGSHRQREKYSHRSLNHAGDEIADGITGEFDQILRNYFWDQAHHALEQVSEVESYRVACAELIFGLTQRPCNADNQSLEPQIEARYRKFAIDSVMSQVRDIIRREGPPRYMESAARKMHALKYRCDAYEKGLGKQRGSREKDAHGIAAMSSEDRATIGLLYWLAIMFDTISSSMNERPVVVVDEECEHEAQKEKQKIAKMDQALVRGRWNLELLIQGSVDNTHQTHWPCSYEAAAEDVIKSAPVKVLIFRHLSYLQNAVRKGSHEGHIEDIISSTMSLYHYWNKTHGAFFGELVQNYSAVPQRIQGWFVCISAHWHLAALLLADLLDFIDENALGMEDATCNRRTSQMAWRIRKHSARELSDLARVATPPDGDINLGVPQMPDFHHAVNEGTLLTEPWTMLLIRAFTTASTVLLGEADETLRYDESTLGHNSHDFERIMERAEDCVKGLWLLGKKSDMARMIADTLSLALGSLRNDVFVQYSLKGCVRGDTIGGLILLGKTF</sequence>
<dbReference type="GO" id="GO:0000981">
    <property type="term" value="F:DNA-binding transcription factor activity, RNA polymerase II-specific"/>
    <property type="evidence" value="ECO:0007669"/>
    <property type="project" value="InterPro"/>
</dbReference>
<evidence type="ECO:0000256" key="3">
    <source>
        <dbReference type="ARBA" id="ARBA00023163"/>
    </source>
</evidence>
<evidence type="ECO:0000313" key="7">
    <source>
        <dbReference type="EMBL" id="EAU31611.1"/>
    </source>
</evidence>
<keyword evidence="2" id="KW-0238">DNA-binding</keyword>
<dbReference type="SUPFAM" id="SSF57701">
    <property type="entry name" value="Zn2/Cys6 DNA-binding domain"/>
    <property type="match status" value="1"/>
</dbReference>
<evidence type="ECO:0000256" key="2">
    <source>
        <dbReference type="ARBA" id="ARBA00023125"/>
    </source>
</evidence>
<dbReference type="GO" id="GO:0003677">
    <property type="term" value="F:DNA binding"/>
    <property type="evidence" value="ECO:0007669"/>
    <property type="project" value="UniProtKB-KW"/>
</dbReference>
<dbReference type="GeneID" id="4353554"/>
<evidence type="ECO:0000256" key="4">
    <source>
        <dbReference type="ARBA" id="ARBA00023242"/>
    </source>
</evidence>
<protein>
    <recommendedName>
        <fullName evidence="6">Zn(2)-C6 fungal-type domain-containing protein</fullName>
    </recommendedName>
</protein>
<dbReference type="AlphaFoldDB" id="Q0CCZ6"/>
<gene>
    <name evidence="7" type="ORF">ATEG_08438</name>
</gene>
<dbReference type="GO" id="GO:0009893">
    <property type="term" value="P:positive regulation of metabolic process"/>
    <property type="evidence" value="ECO:0007669"/>
    <property type="project" value="UniProtKB-ARBA"/>
</dbReference>